<keyword evidence="4 6" id="KW-0418">Kinase</keyword>
<reference evidence="9 10" key="1">
    <citation type="submission" date="2023-01" db="EMBL/GenBank/DDBJ databases">
        <title>Analysis of 21 Apiospora genomes using comparative genomics revels a genus with tremendous synthesis potential of carbohydrate active enzymes and secondary metabolites.</title>
        <authorList>
            <person name="Sorensen T."/>
        </authorList>
    </citation>
    <scope>NUCLEOTIDE SEQUENCE [LARGE SCALE GENOMIC DNA]</scope>
    <source>
        <strain evidence="9 10">CBS 20057</strain>
    </source>
</reference>
<protein>
    <recommendedName>
        <fullName evidence="6">Phosphotransferase</fullName>
        <ecNumber evidence="6">2.7.1.-</ecNumber>
    </recommendedName>
</protein>
<proteinExistence type="inferred from homology"/>
<evidence type="ECO:0000256" key="4">
    <source>
        <dbReference type="ARBA" id="ARBA00022777"/>
    </source>
</evidence>
<dbReference type="PRINTS" id="PR00475">
    <property type="entry name" value="HEXOKINASE"/>
</dbReference>
<feature type="domain" description="Hexokinase N-terminal" evidence="7">
    <location>
        <begin position="75"/>
        <end position="264"/>
    </location>
</feature>
<dbReference type="InterPro" id="IPR022672">
    <property type="entry name" value="Hexokinase_N"/>
</dbReference>
<comment type="similarity">
    <text evidence="1 6">Belongs to the hexokinase family.</text>
</comment>
<keyword evidence="2 6" id="KW-0808">Transferase</keyword>
<evidence type="ECO:0000256" key="2">
    <source>
        <dbReference type="ARBA" id="ARBA00022679"/>
    </source>
</evidence>
<gene>
    <name evidence="9" type="ORF">PG991_006987</name>
</gene>
<dbReference type="Pfam" id="PF00349">
    <property type="entry name" value="Hexokinase_1"/>
    <property type="match status" value="1"/>
</dbReference>
<name>A0ABR1S0F1_9PEZI</name>
<dbReference type="Gene3D" id="3.40.367.20">
    <property type="match status" value="1"/>
</dbReference>
<dbReference type="Gene3D" id="3.30.420.40">
    <property type="match status" value="1"/>
</dbReference>
<evidence type="ECO:0000313" key="9">
    <source>
        <dbReference type="EMBL" id="KAK8023106.1"/>
    </source>
</evidence>
<keyword evidence="5 6" id="KW-0067">ATP-binding</keyword>
<evidence type="ECO:0000259" key="8">
    <source>
        <dbReference type="Pfam" id="PF03727"/>
    </source>
</evidence>
<keyword evidence="6" id="KW-0324">Glycolysis</keyword>
<evidence type="ECO:0000313" key="10">
    <source>
        <dbReference type="Proteomes" id="UP001396898"/>
    </source>
</evidence>
<dbReference type="InterPro" id="IPR043129">
    <property type="entry name" value="ATPase_NBD"/>
</dbReference>
<evidence type="ECO:0000256" key="1">
    <source>
        <dbReference type="ARBA" id="ARBA00009225"/>
    </source>
</evidence>
<evidence type="ECO:0000259" key="7">
    <source>
        <dbReference type="Pfam" id="PF00349"/>
    </source>
</evidence>
<sequence>MQSFTSATIIVQRAMLAALKTLVRGRSFLQALFAFWISPAMLKEHHVNGAPLPPRSRTIEAFLEEAEQLLMGPLDGDRLNDFSSQLKLQFRERMQSHAESMLPSYNHLLPSGQETGQFLALDVGGSTLRVALVELRSRETPGRECSIVRIDTFKITPELKLLEGMAFFDWMAARIKDVLSDGDTEKRDPEISIPMGLAWSFPVEQTSLGSGLLLGMGKGFLATNGLLGQDLGAILENACKNVGLNVQLGAIVNDGSATLLSQAYVHSSTRFGLILGTGTNIAVHLPVSAFGRGKFGKRPEAWFDSASHVIVNTELGMFGKDILPMTRWDKLLSSAHPRPDFQPLEHFVAGFYLGEICRFALIEAIEETGLLGGVVPPSLQKPYSLDTSTLSKIEAPHDLPTSIVAFCSDQTPTFDTALPYFAATHPSPVKPTVSDLTAIRALASFISRRSAALLAASVFSLWEMRHETESEHIATQQQNTSTSAAAPLVVAEAAAEQALERTKVAFNGSVIEHYPAYQAECQRYIDRLVGGQSKHAGAIELVPALESSILGAAVALACTESE</sequence>
<evidence type="ECO:0000256" key="6">
    <source>
        <dbReference type="RuleBase" id="RU362007"/>
    </source>
</evidence>
<dbReference type="PANTHER" id="PTHR19443:SF24">
    <property type="entry name" value="PHOSPHOTRANSFERASE"/>
    <property type="match status" value="1"/>
</dbReference>
<feature type="domain" description="Hexokinase C-terminal" evidence="8">
    <location>
        <begin position="271"/>
        <end position="558"/>
    </location>
</feature>
<dbReference type="Pfam" id="PF03727">
    <property type="entry name" value="Hexokinase_2"/>
    <property type="match status" value="1"/>
</dbReference>
<dbReference type="InterPro" id="IPR022673">
    <property type="entry name" value="Hexokinase_C"/>
</dbReference>
<evidence type="ECO:0000256" key="3">
    <source>
        <dbReference type="ARBA" id="ARBA00022741"/>
    </source>
</evidence>
<dbReference type="InterPro" id="IPR001312">
    <property type="entry name" value="Hexokinase"/>
</dbReference>
<dbReference type="PROSITE" id="PS51748">
    <property type="entry name" value="HEXOKINASE_2"/>
    <property type="match status" value="1"/>
</dbReference>
<dbReference type="PANTHER" id="PTHR19443">
    <property type="entry name" value="HEXOKINASE"/>
    <property type="match status" value="1"/>
</dbReference>
<dbReference type="Proteomes" id="UP001396898">
    <property type="component" value="Unassembled WGS sequence"/>
</dbReference>
<keyword evidence="3 6" id="KW-0547">Nucleotide-binding</keyword>
<dbReference type="EC" id="2.7.1.-" evidence="6"/>
<organism evidence="9 10">
    <name type="scientific">Apiospora marii</name>
    <dbReference type="NCBI Taxonomy" id="335849"/>
    <lineage>
        <taxon>Eukaryota</taxon>
        <taxon>Fungi</taxon>
        <taxon>Dikarya</taxon>
        <taxon>Ascomycota</taxon>
        <taxon>Pezizomycotina</taxon>
        <taxon>Sordariomycetes</taxon>
        <taxon>Xylariomycetidae</taxon>
        <taxon>Amphisphaeriales</taxon>
        <taxon>Apiosporaceae</taxon>
        <taxon>Apiospora</taxon>
    </lineage>
</organism>
<keyword evidence="10" id="KW-1185">Reference proteome</keyword>
<evidence type="ECO:0000256" key="5">
    <source>
        <dbReference type="ARBA" id="ARBA00022840"/>
    </source>
</evidence>
<dbReference type="SUPFAM" id="SSF53067">
    <property type="entry name" value="Actin-like ATPase domain"/>
    <property type="match status" value="2"/>
</dbReference>
<dbReference type="EMBL" id="JAQQWI010000009">
    <property type="protein sequence ID" value="KAK8023106.1"/>
    <property type="molecule type" value="Genomic_DNA"/>
</dbReference>
<accession>A0ABR1S0F1</accession>
<comment type="caution">
    <text evidence="9">The sequence shown here is derived from an EMBL/GenBank/DDBJ whole genome shotgun (WGS) entry which is preliminary data.</text>
</comment>